<dbReference type="SUPFAM" id="SSF47789">
    <property type="entry name" value="C-terminal domain of RNA polymerase alpha subunit"/>
    <property type="match status" value="1"/>
</dbReference>
<evidence type="ECO:0000313" key="3">
    <source>
        <dbReference type="Proteomes" id="UP001500994"/>
    </source>
</evidence>
<organism evidence="2 3">
    <name type="scientific">Streptomyces lunalinharesii</name>
    <dbReference type="NCBI Taxonomy" id="333384"/>
    <lineage>
        <taxon>Bacteria</taxon>
        <taxon>Bacillati</taxon>
        <taxon>Actinomycetota</taxon>
        <taxon>Actinomycetes</taxon>
        <taxon>Kitasatosporales</taxon>
        <taxon>Streptomycetaceae</taxon>
        <taxon>Streptomyces</taxon>
    </lineage>
</organism>
<dbReference type="InterPro" id="IPR011260">
    <property type="entry name" value="RNAP_asu_C"/>
</dbReference>
<comment type="caution">
    <text evidence="2">The sequence shown here is derived from an EMBL/GenBank/DDBJ whole genome shotgun (WGS) entry which is preliminary data.</text>
</comment>
<dbReference type="EMBL" id="BAAARK010000078">
    <property type="protein sequence ID" value="GAA2694968.1"/>
    <property type="molecule type" value="Genomic_DNA"/>
</dbReference>
<sequence length="84" mass="9036">MEPFGLAHELNIDAEGIEMASSSTDAALPVEELELTTPSDSCLKREGIHSAGALVVRSEADLLDVRDLGQSRSTRSRGNWPAWA</sequence>
<name>A0ABN3T7E1_9ACTN</name>
<evidence type="ECO:0000313" key="2">
    <source>
        <dbReference type="EMBL" id="GAA2694968.1"/>
    </source>
</evidence>
<keyword evidence="3" id="KW-1185">Reference proteome</keyword>
<dbReference type="Proteomes" id="UP001500994">
    <property type="component" value="Unassembled WGS sequence"/>
</dbReference>
<dbReference type="Gene3D" id="1.10.150.20">
    <property type="entry name" value="5' to 3' exonuclease, C-terminal subdomain"/>
    <property type="match status" value="1"/>
</dbReference>
<proteinExistence type="predicted"/>
<accession>A0ABN3T7E1</accession>
<reference evidence="2 3" key="1">
    <citation type="journal article" date="2019" name="Int. J. Syst. Evol. Microbiol.">
        <title>The Global Catalogue of Microorganisms (GCM) 10K type strain sequencing project: providing services to taxonomists for standard genome sequencing and annotation.</title>
        <authorList>
            <consortium name="The Broad Institute Genomics Platform"/>
            <consortium name="The Broad Institute Genome Sequencing Center for Infectious Disease"/>
            <person name="Wu L."/>
            <person name="Ma J."/>
        </authorList>
    </citation>
    <scope>NUCLEOTIDE SEQUENCE [LARGE SCALE GENOMIC DNA]</scope>
    <source>
        <strain evidence="2 3">JCM 16374</strain>
    </source>
</reference>
<protein>
    <recommendedName>
        <fullName evidence="1">RNA polymerase alpha subunit C-terminal domain-containing protein</fullName>
    </recommendedName>
</protein>
<evidence type="ECO:0000259" key="1">
    <source>
        <dbReference type="Pfam" id="PF03118"/>
    </source>
</evidence>
<feature type="domain" description="RNA polymerase alpha subunit C-terminal" evidence="1">
    <location>
        <begin position="24"/>
        <end position="70"/>
    </location>
</feature>
<gene>
    <name evidence="2" type="ORF">GCM10009864_82320</name>
</gene>
<dbReference type="Pfam" id="PF03118">
    <property type="entry name" value="RNA_pol_A_CTD"/>
    <property type="match status" value="1"/>
</dbReference>